<gene>
    <name evidence="2" type="ORF">GCM10007424_19870</name>
</gene>
<reference evidence="3" key="1">
    <citation type="journal article" date="2019" name="Int. J. Syst. Evol. Microbiol.">
        <title>The Global Catalogue of Microorganisms (GCM) 10K type strain sequencing project: providing services to taxonomists for standard genome sequencing and annotation.</title>
        <authorList>
            <consortium name="The Broad Institute Genomics Platform"/>
            <consortium name="The Broad Institute Genome Sequencing Center for Infectious Disease"/>
            <person name="Wu L."/>
            <person name="Ma J."/>
        </authorList>
    </citation>
    <scope>NUCLEOTIDE SEQUENCE [LARGE SCALE GENOMIC DNA]</scope>
    <source>
        <strain evidence="3">CGMCC 1.15461</strain>
    </source>
</reference>
<dbReference type="PROSITE" id="PS51257">
    <property type="entry name" value="PROKAR_LIPOPROTEIN"/>
    <property type="match status" value="1"/>
</dbReference>
<evidence type="ECO:0000256" key="1">
    <source>
        <dbReference type="SAM" id="SignalP"/>
    </source>
</evidence>
<dbReference type="RefSeq" id="WP_188621128.1">
    <property type="nucleotide sequence ID" value="NZ_BMJE01000004.1"/>
</dbReference>
<protein>
    <submittedName>
        <fullName evidence="2">Uncharacterized protein</fullName>
    </submittedName>
</protein>
<evidence type="ECO:0000313" key="2">
    <source>
        <dbReference type="EMBL" id="GGB79723.1"/>
    </source>
</evidence>
<feature type="chain" id="PRO_5046022560" evidence="1">
    <location>
        <begin position="22"/>
        <end position="157"/>
    </location>
</feature>
<name>A0ABQ1K004_9FLAO</name>
<dbReference type="Proteomes" id="UP000615760">
    <property type="component" value="Unassembled WGS sequence"/>
</dbReference>
<dbReference type="EMBL" id="BMJE01000004">
    <property type="protein sequence ID" value="GGB79723.1"/>
    <property type="molecule type" value="Genomic_DNA"/>
</dbReference>
<evidence type="ECO:0000313" key="3">
    <source>
        <dbReference type="Proteomes" id="UP000615760"/>
    </source>
</evidence>
<accession>A0ABQ1K004</accession>
<comment type="caution">
    <text evidence="2">The sequence shown here is derived from an EMBL/GenBank/DDBJ whole genome shotgun (WGS) entry which is preliminary data.</text>
</comment>
<keyword evidence="3" id="KW-1185">Reference proteome</keyword>
<organism evidence="2 3">
    <name type="scientific">Flavobacterium suaedae</name>
    <dbReference type="NCBI Taxonomy" id="1767027"/>
    <lineage>
        <taxon>Bacteria</taxon>
        <taxon>Pseudomonadati</taxon>
        <taxon>Bacteroidota</taxon>
        <taxon>Flavobacteriia</taxon>
        <taxon>Flavobacteriales</taxon>
        <taxon>Flavobacteriaceae</taxon>
        <taxon>Flavobacterium</taxon>
    </lineage>
</organism>
<proteinExistence type="predicted"/>
<sequence>MKKFFLLLTVTVLSLSITSCSGDDDSGSTASGSYVKFKVDGVQKNFTNISIEEPNDYSAIIITAQNGNNISEIVEIEINVNEDDNSLEELYFSYYEGDAVYYFAGANTSFNYETELYTMDRVKGVFTGVLGNYNGEEMQYRTFTEGSFDIDVDALLQ</sequence>
<keyword evidence="1" id="KW-0732">Signal</keyword>
<feature type="signal peptide" evidence="1">
    <location>
        <begin position="1"/>
        <end position="21"/>
    </location>
</feature>